<keyword evidence="4" id="KW-0732">Signal</keyword>
<proteinExistence type="predicted"/>
<keyword evidence="2" id="KW-1015">Disulfide bond</keyword>
<dbReference type="SUPFAM" id="SSF57196">
    <property type="entry name" value="EGF/Laminin"/>
    <property type="match status" value="1"/>
</dbReference>
<dbReference type="OrthoDB" id="5985519at2759"/>
<dbReference type="InterPro" id="IPR049883">
    <property type="entry name" value="NOTCH1_EGF-like"/>
</dbReference>
<dbReference type="Pfam" id="PF07645">
    <property type="entry name" value="EGF_CA"/>
    <property type="match status" value="1"/>
</dbReference>
<feature type="signal peptide" evidence="4">
    <location>
        <begin position="1"/>
        <end position="26"/>
    </location>
</feature>
<feature type="domain" description="EGF-like calcium-binding" evidence="5">
    <location>
        <begin position="422"/>
        <end position="465"/>
    </location>
</feature>
<keyword evidence="1" id="KW-0245">EGF-like domain</keyword>
<name>A0A8S4NNM3_OWEFU</name>
<feature type="region of interest" description="Disordered" evidence="3">
    <location>
        <begin position="105"/>
        <end position="140"/>
    </location>
</feature>
<dbReference type="CDD" id="cd00054">
    <property type="entry name" value="EGF_CA"/>
    <property type="match status" value="1"/>
</dbReference>
<protein>
    <recommendedName>
        <fullName evidence="5">EGF-like calcium-binding domain-containing protein</fullName>
    </recommendedName>
</protein>
<evidence type="ECO:0000256" key="3">
    <source>
        <dbReference type="SAM" id="MobiDB-lite"/>
    </source>
</evidence>
<dbReference type="Gene3D" id="2.10.25.10">
    <property type="entry name" value="Laminin"/>
    <property type="match status" value="1"/>
</dbReference>
<evidence type="ECO:0000259" key="5">
    <source>
        <dbReference type="SMART" id="SM00179"/>
    </source>
</evidence>
<reference evidence="6" key="1">
    <citation type="submission" date="2022-03" db="EMBL/GenBank/DDBJ databases">
        <authorList>
            <person name="Martin C."/>
        </authorList>
    </citation>
    <scope>NUCLEOTIDE SEQUENCE</scope>
</reference>
<evidence type="ECO:0000256" key="1">
    <source>
        <dbReference type="ARBA" id="ARBA00022536"/>
    </source>
</evidence>
<dbReference type="Proteomes" id="UP000749559">
    <property type="component" value="Unassembled WGS sequence"/>
</dbReference>
<evidence type="ECO:0000313" key="6">
    <source>
        <dbReference type="EMBL" id="CAH1782808.1"/>
    </source>
</evidence>
<dbReference type="PROSITE" id="PS01187">
    <property type="entry name" value="EGF_CA"/>
    <property type="match status" value="1"/>
</dbReference>
<comment type="caution">
    <text evidence="6">The sequence shown here is derived from an EMBL/GenBank/DDBJ whole genome shotgun (WGS) entry which is preliminary data.</text>
</comment>
<keyword evidence="7" id="KW-1185">Reference proteome</keyword>
<dbReference type="EMBL" id="CAIIXF020000005">
    <property type="protein sequence ID" value="CAH1782808.1"/>
    <property type="molecule type" value="Genomic_DNA"/>
</dbReference>
<dbReference type="AlphaFoldDB" id="A0A8S4NNM3"/>
<organism evidence="6 7">
    <name type="scientific">Owenia fusiformis</name>
    <name type="common">Polychaete worm</name>
    <dbReference type="NCBI Taxonomy" id="6347"/>
    <lineage>
        <taxon>Eukaryota</taxon>
        <taxon>Metazoa</taxon>
        <taxon>Spiralia</taxon>
        <taxon>Lophotrochozoa</taxon>
        <taxon>Annelida</taxon>
        <taxon>Polychaeta</taxon>
        <taxon>Sedentaria</taxon>
        <taxon>Canalipalpata</taxon>
        <taxon>Sabellida</taxon>
        <taxon>Oweniida</taxon>
        <taxon>Oweniidae</taxon>
        <taxon>Owenia</taxon>
    </lineage>
</organism>
<evidence type="ECO:0000313" key="7">
    <source>
        <dbReference type="Proteomes" id="UP000749559"/>
    </source>
</evidence>
<evidence type="ECO:0000256" key="2">
    <source>
        <dbReference type="ARBA" id="ARBA00023157"/>
    </source>
</evidence>
<dbReference type="SMART" id="SM00179">
    <property type="entry name" value="EGF_CA"/>
    <property type="match status" value="1"/>
</dbReference>
<sequence length="555" mass="64861">METLCRLFSTISLIILLNTKIPCVQATIESDEKVGEVLQNLFGKAYSFDDNDGYHIDTTRQSSETPRNFGMDTNLKTHSNKHNLSTSLSQNTIRKLTIVPYNKTREPQTTESNNMTKKKKESVMKGPRVKRRSRKSRDAMPTKVPIELIKDNQMETMIRRIGTYLRGYKYLDIDHRFHSEEKKKKPKPKLVLIEKVFMRHFPIPSMRKLHPMVKRACDKGFQYCLQEIYHTVKKTPVFEYLRTGGWAFIKKYFLDMLFDREKTKRILMHTPFESHLAQFQYRLTASYYMCWFTMQNLPELKKFGSKCDLIGWRFKGRYKTEIVKSKDYRIYDREPFDCALLSFCPDFCCGGVSGGQPPTARQCNNHKTNPCSKLPDDKTCKHDFTQNHSFRDLIKNRVNITCNCENYRKGFVWSMRFHMCIDRDECYDRNFTCSDSHHICRNTVGGYDCVCKRGYHWDEVEKKCVRIPGIPTYDIVNASYMAQFTDPTPTEDTIVVLERKAEDALQKIASFLGLPSNAFSKGNSIGDCNYFTIISCLVIVNYVIWKKNLQGVWSV</sequence>
<dbReference type="GO" id="GO:0005509">
    <property type="term" value="F:calcium ion binding"/>
    <property type="evidence" value="ECO:0007669"/>
    <property type="project" value="InterPro"/>
</dbReference>
<dbReference type="InterPro" id="IPR018097">
    <property type="entry name" value="EGF_Ca-bd_CS"/>
</dbReference>
<feature type="chain" id="PRO_5035873074" description="EGF-like calcium-binding domain-containing protein" evidence="4">
    <location>
        <begin position="27"/>
        <end position="555"/>
    </location>
</feature>
<evidence type="ECO:0000256" key="4">
    <source>
        <dbReference type="SAM" id="SignalP"/>
    </source>
</evidence>
<accession>A0A8S4NNM3</accession>
<dbReference type="InterPro" id="IPR001881">
    <property type="entry name" value="EGF-like_Ca-bd_dom"/>
</dbReference>
<gene>
    <name evidence="6" type="ORF">OFUS_LOCUS9217</name>
</gene>